<dbReference type="KEGG" id="copr:Cop2CBH44_24630"/>
<dbReference type="AlphaFoldDB" id="A0A7G1HWZ1"/>
<sequence length="256" mass="29817">MLSLQTISISIYRLIGIFFENNMSKRSLIFSLLLFFTLGVQAQRNKVQRLPYIDQRLLHFGFSIGTHVQDLRFVNRGEPGDNGETWYAEIPSFSPGFNVGLVSDLYLCEYLNLRFCPTMYFGNKTIEMRENTSDERKIVDIKSNYLSLPISIKYGAKRLNNYRPYITAGISPTLDLAKKKNDILRLKPYDTYLEIGFGCDIYLPFFKLIPELKFCFGLGNMLEKKRNDLQDPLDYKYTQSQKKITSQIVVLSFYFE</sequence>
<evidence type="ECO:0000313" key="3">
    <source>
        <dbReference type="Proteomes" id="UP000594042"/>
    </source>
</evidence>
<dbReference type="EMBL" id="AP023322">
    <property type="protein sequence ID" value="BCI64110.1"/>
    <property type="molecule type" value="Genomic_DNA"/>
</dbReference>
<gene>
    <name evidence="2" type="ORF">Cop2CBH44_24630</name>
</gene>
<dbReference type="Pfam" id="PF13568">
    <property type="entry name" value="OMP_b-brl_2"/>
    <property type="match status" value="1"/>
</dbReference>
<accession>A0A7G1HWZ1</accession>
<reference evidence="3" key="1">
    <citation type="submission" date="2020-07" db="EMBL/GenBank/DDBJ databases">
        <title>Complete genome sequencing of Coprobacter sp. strain 2CBH44.</title>
        <authorList>
            <person name="Sakamoto M."/>
            <person name="Murakami T."/>
            <person name="Mori H."/>
        </authorList>
    </citation>
    <scope>NUCLEOTIDE SEQUENCE [LARGE SCALE GENOMIC DNA]</scope>
    <source>
        <strain evidence="3">2CBH44</strain>
    </source>
</reference>
<dbReference type="Proteomes" id="UP000594042">
    <property type="component" value="Chromosome"/>
</dbReference>
<dbReference type="InterPro" id="IPR025665">
    <property type="entry name" value="Beta-barrel_OMP_2"/>
</dbReference>
<protein>
    <recommendedName>
        <fullName evidence="1">Outer membrane protein beta-barrel domain-containing protein</fullName>
    </recommendedName>
</protein>
<organism evidence="2 3">
    <name type="scientific">Coprobacter secundus subsp. similis</name>
    <dbReference type="NCBI Taxonomy" id="2751153"/>
    <lineage>
        <taxon>Bacteria</taxon>
        <taxon>Pseudomonadati</taxon>
        <taxon>Bacteroidota</taxon>
        <taxon>Bacteroidia</taxon>
        <taxon>Bacteroidales</taxon>
        <taxon>Barnesiellaceae</taxon>
        <taxon>Coprobacter</taxon>
    </lineage>
</organism>
<evidence type="ECO:0000313" key="2">
    <source>
        <dbReference type="EMBL" id="BCI64110.1"/>
    </source>
</evidence>
<evidence type="ECO:0000259" key="1">
    <source>
        <dbReference type="Pfam" id="PF13568"/>
    </source>
</evidence>
<name>A0A7G1HWZ1_9BACT</name>
<feature type="domain" description="Outer membrane protein beta-barrel" evidence="1">
    <location>
        <begin position="41"/>
        <end position="222"/>
    </location>
</feature>
<keyword evidence="3" id="KW-1185">Reference proteome</keyword>
<proteinExistence type="predicted"/>